<sequence length="157" mass="16646">MVSLGSKKEPDGLISDPQVVRGDNARWRGCPTTEDRDGEKPKAVTGEYGYGVGPMVHEDGDGPGGDVVDGRGQRWLPWWCATRTVESGDGFIGTRNHDDDEGNHGGGIDEGCCGGSCGGSPRRQGAEGDESVSRVGFSAWWWARTTAAVGSVRVLPR</sequence>
<keyword evidence="2" id="KW-1185">Reference proteome</keyword>
<reference evidence="2" key="1">
    <citation type="journal article" date="2022" name="Mol. Ecol. Resour.">
        <title>The genomes of chicory, endive, great burdock and yacon provide insights into Asteraceae palaeo-polyploidization history and plant inulin production.</title>
        <authorList>
            <person name="Fan W."/>
            <person name="Wang S."/>
            <person name="Wang H."/>
            <person name="Wang A."/>
            <person name="Jiang F."/>
            <person name="Liu H."/>
            <person name="Zhao H."/>
            <person name="Xu D."/>
            <person name="Zhang Y."/>
        </authorList>
    </citation>
    <scope>NUCLEOTIDE SEQUENCE [LARGE SCALE GENOMIC DNA]</scope>
    <source>
        <strain evidence="2">cv. Yunnan</strain>
    </source>
</reference>
<reference evidence="1 2" key="2">
    <citation type="journal article" date="2022" name="Mol. Ecol. Resour.">
        <title>The genomes of chicory, endive, great burdock and yacon provide insights into Asteraceae paleo-polyploidization history and plant inulin production.</title>
        <authorList>
            <person name="Fan W."/>
            <person name="Wang S."/>
            <person name="Wang H."/>
            <person name="Wang A."/>
            <person name="Jiang F."/>
            <person name="Liu H."/>
            <person name="Zhao H."/>
            <person name="Xu D."/>
            <person name="Zhang Y."/>
        </authorList>
    </citation>
    <scope>NUCLEOTIDE SEQUENCE [LARGE SCALE GENOMIC DNA]</scope>
    <source>
        <strain evidence="2">cv. Yunnan</strain>
        <tissue evidence="1">Leaves</tissue>
    </source>
</reference>
<accession>A0ACB9K6X8</accession>
<name>A0ACB9K6X8_9ASTR</name>
<evidence type="ECO:0000313" key="2">
    <source>
        <dbReference type="Proteomes" id="UP001056120"/>
    </source>
</evidence>
<protein>
    <submittedName>
        <fullName evidence="1">Uncharacterized protein</fullName>
    </submittedName>
</protein>
<dbReference type="EMBL" id="CM042018">
    <property type="protein sequence ID" value="KAI3827945.1"/>
    <property type="molecule type" value="Genomic_DNA"/>
</dbReference>
<evidence type="ECO:0000313" key="1">
    <source>
        <dbReference type="EMBL" id="KAI3827945.1"/>
    </source>
</evidence>
<dbReference type="Proteomes" id="UP001056120">
    <property type="component" value="Linkage Group LG01"/>
</dbReference>
<comment type="caution">
    <text evidence="1">The sequence shown here is derived from an EMBL/GenBank/DDBJ whole genome shotgun (WGS) entry which is preliminary data.</text>
</comment>
<organism evidence="1 2">
    <name type="scientific">Smallanthus sonchifolius</name>
    <dbReference type="NCBI Taxonomy" id="185202"/>
    <lineage>
        <taxon>Eukaryota</taxon>
        <taxon>Viridiplantae</taxon>
        <taxon>Streptophyta</taxon>
        <taxon>Embryophyta</taxon>
        <taxon>Tracheophyta</taxon>
        <taxon>Spermatophyta</taxon>
        <taxon>Magnoliopsida</taxon>
        <taxon>eudicotyledons</taxon>
        <taxon>Gunneridae</taxon>
        <taxon>Pentapetalae</taxon>
        <taxon>asterids</taxon>
        <taxon>campanulids</taxon>
        <taxon>Asterales</taxon>
        <taxon>Asteraceae</taxon>
        <taxon>Asteroideae</taxon>
        <taxon>Heliantheae alliance</taxon>
        <taxon>Millerieae</taxon>
        <taxon>Smallanthus</taxon>
    </lineage>
</organism>
<gene>
    <name evidence="1" type="ORF">L1987_02034</name>
</gene>
<proteinExistence type="predicted"/>